<evidence type="ECO:0000259" key="11">
    <source>
        <dbReference type="Pfam" id="PF05201"/>
    </source>
</evidence>
<dbReference type="InterPro" id="IPR000343">
    <property type="entry name" value="4pyrrol_synth_GluRdtase"/>
</dbReference>
<keyword evidence="4 8" id="KW-0521">NADP</keyword>
<dbReference type="STRING" id="4072.A0A2G3AM60"/>
<dbReference type="InterPro" id="IPR036291">
    <property type="entry name" value="NAD(P)-bd_dom_sf"/>
</dbReference>
<dbReference type="InterPro" id="IPR006151">
    <property type="entry name" value="Shikm_DH/Glu-tRNA_Rdtase"/>
</dbReference>
<name>A0A2G3AM60_CAPAN</name>
<dbReference type="Pfam" id="PF05201">
    <property type="entry name" value="GlutR_N"/>
    <property type="match status" value="1"/>
</dbReference>
<evidence type="ECO:0000259" key="9">
    <source>
        <dbReference type="Pfam" id="PF00745"/>
    </source>
</evidence>
<evidence type="ECO:0000256" key="7">
    <source>
        <dbReference type="ARBA" id="ARBA00047464"/>
    </source>
</evidence>
<comment type="pathway">
    <text evidence="1 8">Porphyrin-containing compound metabolism; protoporphyrin-IX biosynthesis; 5-aminolevulinate from L-glutamyl-tRNA(Glu): step 1/2.</text>
</comment>
<keyword evidence="5 8" id="KW-0560">Oxidoreductase</keyword>
<sequence length="497" mass="54476">MAVLNGFATSFAVAKIGVDSSYDLNSTSCPCFRSCCGRVNSLVYTHLLSPRCEVVVEKESSGAQSSVSALELLETSDRYTKKSSSVMVIGLSIHSTPVEVREKVSIPESEWPQAIRELCSLNHIEEAAVLSTCNRIEIYVVALSQNRGVKEVKQVVKNGQGVPGFGRKISELFKHAITAGKRVRTDTNISSGSVSVSSAAVELALLKHLPDQDSSMPPRVLIVGAGKMGKLVIRHLVAKGCKKMVVVNRTEDRVTAIREELSTDGAVIIEYKPFSELLSCAAQADVIFTCTSSKDPLFVKESVQAALPSEDGGRTRLFVDISVPRNVESSVSELEGACVYNVDNLKEVVEANKEDRSRRKMEAESIIAEEVKQFEALKDSLETVPTIKKLRAYAERIRVAEVEKCLSKMGDVDLSENNKKAIYDVSLGIVNKLLHGPMQHLKCDATENRTLSDILGNMHALNRIFSLDKEMEDKLHAKIEQNQKQSSRGQSVSAKFS</sequence>
<dbReference type="NCBIfam" id="TIGR01035">
    <property type="entry name" value="hemA"/>
    <property type="match status" value="1"/>
</dbReference>
<gene>
    <name evidence="12" type="ORF">T459_03203</name>
</gene>
<evidence type="ECO:0000313" key="13">
    <source>
        <dbReference type="Proteomes" id="UP000222542"/>
    </source>
</evidence>
<organism evidence="12 13">
    <name type="scientific">Capsicum annuum</name>
    <name type="common">Capsicum pepper</name>
    <dbReference type="NCBI Taxonomy" id="4072"/>
    <lineage>
        <taxon>Eukaryota</taxon>
        <taxon>Viridiplantae</taxon>
        <taxon>Streptophyta</taxon>
        <taxon>Embryophyta</taxon>
        <taxon>Tracheophyta</taxon>
        <taxon>Spermatophyta</taxon>
        <taxon>Magnoliopsida</taxon>
        <taxon>eudicotyledons</taxon>
        <taxon>Gunneridae</taxon>
        <taxon>Pentapetalae</taxon>
        <taxon>asterids</taxon>
        <taxon>lamiids</taxon>
        <taxon>Solanales</taxon>
        <taxon>Solanaceae</taxon>
        <taxon>Solanoideae</taxon>
        <taxon>Capsiceae</taxon>
        <taxon>Capsicum</taxon>
    </lineage>
</organism>
<evidence type="ECO:0000313" key="12">
    <source>
        <dbReference type="EMBL" id="PHT95321.1"/>
    </source>
</evidence>
<evidence type="ECO:0000256" key="3">
    <source>
        <dbReference type="ARBA" id="ARBA00012970"/>
    </source>
</evidence>
<keyword evidence="13" id="KW-1185">Reference proteome</keyword>
<reference evidence="12 13" key="2">
    <citation type="journal article" date="2017" name="Genome Biol.">
        <title>New reference genome sequences of hot pepper reveal the massive evolution of plant disease-resistance genes by retroduplication.</title>
        <authorList>
            <person name="Kim S."/>
            <person name="Park J."/>
            <person name="Yeom S.I."/>
            <person name="Kim Y.M."/>
            <person name="Seo E."/>
            <person name="Kim K.T."/>
            <person name="Kim M.S."/>
            <person name="Lee J.M."/>
            <person name="Cheong K."/>
            <person name="Shin H.S."/>
            <person name="Kim S.B."/>
            <person name="Han K."/>
            <person name="Lee J."/>
            <person name="Park M."/>
            <person name="Lee H.A."/>
            <person name="Lee H.Y."/>
            <person name="Lee Y."/>
            <person name="Oh S."/>
            <person name="Lee J.H."/>
            <person name="Choi E."/>
            <person name="Choi E."/>
            <person name="Lee S.E."/>
            <person name="Jeon J."/>
            <person name="Kim H."/>
            <person name="Choi G."/>
            <person name="Song H."/>
            <person name="Lee J."/>
            <person name="Lee S.C."/>
            <person name="Kwon J.K."/>
            <person name="Lee H.Y."/>
            <person name="Koo N."/>
            <person name="Hong Y."/>
            <person name="Kim R.W."/>
            <person name="Kang W.H."/>
            <person name="Huh J.H."/>
            <person name="Kang B.C."/>
            <person name="Yang T.J."/>
            <person name="Lee Y.H."/>
            <person name="Bennetzen J.L."/>
            <person name="Choi D."/>
        </authorList>
    </citation>
    <scope>NUCLEOTIDE SEQUENCE [LARGE SCALE GENOMIC DNA]</scope>
    <source>
        <strain evidence="13">cv. CM334</strain>
    </source>
</reference>
<dbReference type="InterPro" id="IPR036343">
    <property type="entry name" value="GluRdtase_N_sf"/>
</dbReference>
<dbReference type="InterPro" id="IPR036453">
    <property type="entry name" value="GluRdtase_dimer_dom_sf"/>
</dbReference>
<dbReference type="SUPFAM" id="SSF51735">
    <property type="entry name" value="NAD(P)-binding Rossmann-fold domains"/>
    <property type="match status" value="1"/>
</dbReference>
<proteinExistence type="inferred from homology"/>
<evidence type="ECO:0000259" key="10">
    <source>
        <dbReference type="Pfam" id="PF01488"/>
    </source>
</evidence>
<accession>A0A2G3AM60</accession>
<comment type="catalytic activity">
    <reaction evidence="7 8">
        <text>(S)-4-amino-5-oxopentanoate + tRNA(Glu) + NADP(+) = L-glutamyl-tRNA(Glu) + NADPH + H(+)</text>
        <dbReference type="Rhea" id="RHEA:12344"/>
        <dbReference type="Rhea" id="RHEA-COMP:9663"/>
        <dbReference type="Rhea" id="RHEA-COMP:9680"/>
        <dbReference type="ChEBI" id="CHEBI:15378"/>
        <dbReference type="ChEBI" id="CHEBI:57501"/>
        <dbReference type="ChEBI" id="CHEBI:57783"/>
        <dbReference type="ChEBI" id="CHEBI:58349"/>
        <dbReference type="ChEBI" id="CHEBI:78442"/>
        <dbReference type="ChEBI" id="CHEBI:78520"/>
        <dbReference type="EC" id="1.2.1.70"/>
    </reaction>
</comment>
<dbReference type="InterPro" id="IPR015895">
    <property type="entry name" value="4pyrrol_synth_GluRdtase_N"/>
</dbReference>
<dbReference type="UniPathway" id="UPA00251">
    <property type="reaction ID" value="UER00316"/>
</dbReference>
<dbReference type="FunFam" id="3.40.50.720:FF:000031">
    <property type="entry name" value="Glutamyl-tRNA reductase"/>
    <property type="match status" value="1"/>
</dbReference>
<reference evidence="12 13" key="1">
    <citation type="journal article" date="2014" name="Nat. Genet.">
        <title>Genome sequence of the hot pepper provides insights into the evolution of pungency in Capsicum species.</title>
        <authorList>
            <person name="Kim S."/>
            <person name="Park M."/>
            <person name="Yeom S.I."/>
            <person name="Kim Y.M."/>
            <person name="Lee J.M."/>
            <person name="Lee H.A."/>
            <person name="Seo E."/>
            <person name="Choi J."/>
            <person name="Cheong K."/>
            <person name="Kim K.T."/>
            <person name="Jung K."/>
            <person name="Lee G.W."/>
            <person name="Oh S.K."/>
            <person name="Bae C."/>
            <person name="Kim S.B."/>
            <person name="Lee H.Y."/>
            <person name="Kim S.Y."/>
            <person name="Kim M.S."/>
            <person name="Kang B.C."/>
            <person name="Jo Y.D."/>
            <person name="Yang H.B."/>
            <person name="Jeong H.J."/>
            <person name="Kang W.H."/>
            <person name="Kwon J.K."/>
            <person name="Shin C."/>
            <person name="Lim J.Y."/>
            <person name="Park J.H."/>
            <person name="Huh J.H."/>
            <person name="Kim J.S."/>
            <person name="Kim B.D."/>
            <person name="Cohen O."/>
            <person name="Paran I."/>
            <person name="Suh M.C."/>
            <person name="Lee S.B."/>
            <person name="Kim Y.K."/>
            <person name="Shin Y."/>
            <person name="Noh S.J."/>
            <person name="Park J."/>
            <person name="Seo Y.S."/>
            <person name="Kwon S.Y."/>
            <person name="Kim H.A."/>
            <person name="Park J.M."/>
            <person name="Kim H.J."/>
            <person name="Choi S.B."/>
            <person name="Bosland P.W."/>
            <person name="Reeves G."/>
            <person name="Jo S.H."/>
            <person name="Lee B.W."/>
            <person name="Cho H.T."/>
            <person name="Choi H.S."/>
            <person name="Lee M.S."/>
            <person name="Yu Y."/>
            <person name="Do Choi Y."/>
            <person name="Park B.S."/>
            <person name="van Deynze A."/>
            <person name="Ashrafi H."/>
            <person name="Hill T."/>
            <person name="Kim W.T."/>
            <person name="Pai H.S."/>
            <person name="Ahn H.K."/>
            <person name="Yeam I."/>
            <person name="Giovannoni J.J."/>
            <person name="Rose J.K."/>
            <person name="Sorensen I."/>
            <person name="Lee S.J."/>
            <person name="Kim R.W."/>
            <person name="Choi I.Y."/>
            <person name="Choi B.S."/>
            <person name="Lim J.S."/>
            <person name="Lee Y.H."/>
            <person name="Choi D."/>
        </authorList>
    </citation>
    <scope>NUCLEOTIDE SEQUENCE [LARGE SCALE GENOMIC DNA]</scope>
    <source>
        <strain evidence="13">cv. CM334</strain>
    </source>
</reference>
<keyword evidence="6 8" id="KW-0627">Porphyrin biosynthesis</keyword>
<dbReference type="GO" id="GO:0050661">
    <property type="term" value="F:NADP binding"/>
    <property type="evidence" value="ECO:0007669"/>
    <property type="project" value="InterPro"/>
</dbReference>
<feature type="domain" description="Quinate/shikimate 5-dehydrogenase/glutamyl-tRNA reductase" evidence="10">
    <location>
        <begin position="219"/>
        <end position="348"/>
    </location>
</feature>
<dbReference type="Pfam" id="PF01488">
    <property type="entry name" value="Shikimate_DH"/>
    <property type="match status" value="1"/>
</dbReference>
<dbReference type="Proteomes" id="UP000222542">
    <property type="component" value="Unassembled WGS sequence"/>
</dbReference>
<comment type="caution">
    <text evidence="12">The sequence shown here is derived from an EMBL/GenBank/DDBJ whole genome shotgun (WGS) entry which is preliminary data.</text>
</comment>
<dbReference type="SUPFAM" id="SSF69742">
    <property type="entry name" value="Glutamyl tRNA-reductase catalytic, N-terminal domain"/>
    <property type="match status" value="1"/>
</dbReference>
<dbReference type="SUPFAM" id="SSF69075">
    <property type="entry name" value="Glutamyl tRNA-reductase dimerization domain"/>
    <property type="match status" value="1"/>
</dbReference>
<evidence type="ECO:0000256" key="1">
    <source>
        <dbReference type="ARBA" id="ARBA00005059"/>
    </source>
</evidence>
<dbReference type="Pfam" id="PF00745">
    <property type="entry name" value="GlutR_dimer"/>
    <property type="match status" value="1"/>
</dbReference>
<dbReference type="EMBL" id="AYRZ02000001">
    <property type="protein sequence ID" value="PHT95321.1"/>
    <property type="molecule type" value="Genomic_DNA"/>
</dbReference>
<comment type="similarity">
    <text evidence="2 8">Belongs to the glutamyl-tRNA reductase family.</text>
</comment>
<dbReference type="GO" id="GO:0008883">
    <property type="term" value="F:glutamyl-tRNA reductase activity"/>
    <property type="evidence" value="ECO:0007669"/>
    <property type="project" value="UniProtKB-EC"/>
</dbReference>
<protein>
    <recommendedName>
        <fullName evidence="3 8">Glutamyl-tRNA reductase</fullName>
        <ecNumber evidence="3 8">1.2.1.70</ecNumber>
    </recommendedName>
</protein>
<dbReference type="InterPro" id="IPR015896">
    <property type="entry name" value="4pyrrol_synth_GluRdtase_dimer"/>
</dbReference>
<evidence type="ECO:0000256" key="6">
    <source>
        <dbReference type="ARBA" id="ARBA00023244"/>
    </source>
</evidence>
<dbReference type="Gene3D" id="3.40.50.720">
    <property type="entry name" value="NAD(P)-binding Rossmann-like Domain"/>
    <property type="match status" value="1"/>
</dbReference>
<evidence type="ECO:0000256" key="5">
    <source>
        <dbReference type="ARBA" id="ARBA00023002"/>
    </source>
</evidence>
<feature type="domain" description="Tetrapyrrole biosynthesis glutamyl-tRNA reductase dimerisation" evidence="9">
    <location>
        <begin position="362"/>
        <end position="467"/>
    </location>
</feature>
<evidence type="ECO:0000256" key="2">
    <source>
        <dbReference type="ARBA" id="ARBA00005916"/>
    </source>
</evidence>
<dbReference type="PANTHER" id="PTHR43120:SF12">
    <property type="entry name" value="GLUTAMYL-TRNA REDUCTASE"/>
    <property type="match status" value="1"/>
</dbReference>
<dbReference type="EC" id="1.2.1.70" evidence="3 8"/>
<feature type="domain" description="Glutamyl-tRNA reductase N-terminal" evidence="11">
    <location>
        <begin position="89"/>
        <end position="160"/>
    </location>
</feature>
<evidence type="ECO:0000256" key="4">
    <source>
        <dbReference type="ARBA" id="ARBA00022857"/>
    </source>
</evidence>
<evidence type="ECO:0000256" key="8">
    <source>
        <dbReference type="RuleBase" id="RU000584"/>
    </source>
</evidence>
<dbReference type="Gene3D" id="3.30.460.30">
    <property type="entry name" value="Glutamyl-tRNA reductase, N-terminal domain"/>
    <property type="match status" value="1"/>
</dbReference>
<dbReference type="AlphaFoldDB" id="A0A2G3AM60"/>
<dbReference type="HAMAP" id="MF_00087">
    <property type="entry name" value="Glu_tRNA_reductase"/>
    <property type="match status" value="1"/>
</dbReference>
<dbReference type="GO" id="GO:0006782">
    <property type="term" value="P:protoporphyrinogen IX biosynthetic process"/>
    <property type="evidence" value="ECO:0007669"/>
    <property type="project" value="UniProtKB-UniPathway"/>
</dbReference>
<dbReference type="PANTHER" id="PTHR43120">
    <property type="entry name" value="GLUTAMYL-TRNA REDUCTASE 1, CHLOROPLASTIC"/>
    <property type="match status" value="1"/>
</dbReference>
<dbReference type="Gramene" id="PHT95321">
    <property type="protein sequence ID" value="PHT95321"/>
    <property type="gene ID" value="T459_03203"/>
</dbReference>